<evidence type="ECO:0000259" key="8">
    <source>
        <dbReference type="PROSITE" id="PS50011"/>
    </source>
</evidence>
<dbReference type="EC" id="2.3.2.27" evidence="4"/>
<evidence type="ECO:0000256" key="7">
    <source>
        <dbReference type="SAM" id="Coils"/>
    </source>
</evidence>
<dbReference type="PROSITE" id="PS51698">
    <property type="entry name" value="U_BOX"/>
    <property type="match status" value="1"/>
</dbReference>
<proteinExistence type="predicted"/>
<dbReference type="InterPro" id="IPR051348">
    <property type="entry name" value="U-box_ubiquitin_ligases"/>
</dbReference>
<comment type="caution">
    <text evidence="10">The sequence shown here is derived from an EMBL/GenBank/DDBJ whole genome shotgun (WGS) entry which is preliminary data.</text>
</comment>
<dbReference type="GO" id="GO:0061630">
    <property type="term" value="F:ubiquitin protein ligase activity"/>
    <property type="evidence" value="ECO:0007669"/>
    <property type="project" value="UniProtKB-EC"/>
</dbReference>
<dbReference type="PROSITE" id="PS50011">
    <property type="entry name" value="PROTEIN_KINASE_DOM"/>
    <property type="match status" value="1"/>
</dbReference>
<evidence type="ECO:0000256" key="2">
    <source>
        <dbReference type="ARBA" id="ARBA00003861"/>
    </source>
</evidence>
<name>A0AAW2P221_SESRA</name>
<comment type="catalytic activity">
    <reaction evidence="1">
        <text>S-ubiquitinyl-[E2 ubiquitin-conjugating enzyme]-L-cysteine + [acceptor protein]-L-lysine = [E2 ubiquitin-conjugating enzyme]-L-cysteine + N(6)-ubiquitinyl-[acceptor protein]-L-lysine.</text>
        <dbReference type="EC" id="2.3.2.27"/>
    </reaction>
</comment>
<dbReference type="AlphaFoldDB" id="A0AAW2P221"/>
<dbReference type="Pfam" id="PF04564">
    <property type="entry name" value="U-box"/>
    <property type="match status" value="1"/>
</dbReference>
<evidence type="ECO:0000256" key="4">
    <source>
        <dbReference type="ARBA" id="ARBA00012483"/>
    </source>
</evidence>
<dbReference type="GO" id="GO:0005524">
    <property type="term" value="F:ATP binding"/>
    <property type="evidence" value="ECO:0007669"/>
    <property type="project" value="InterPro"/>
</dbReference>
<dbReference type="Pfam" id="PF07714">
    <property type="entry name" value="PK_Tyr_Ser-Thr"/>
    <property type="match status" value="1"/>
</dbReference>
<dbReference type="Gene3D" id="3.30.200.20">
    <property type="entry name" value="Phosphorylase Kinase, domain 1"/>
    <property type="match status" value="1"/>
</dbReference>
<feature type="coiled-coil region" evidence="7">
    <location>
        <begin position="332"/>
        <end position="422"/>
    </location>
</feature>
<sequence length="777" mass="88218">MENIPTEKVYVAIGTDWGDGFSTLQWTLRKWSNHGISIVILHAANTICKDYVYTPLGRLPSSSVSEEKLMVLEKSEEAKSDKILSQYIAFCGRVKAEVIKLEKNEQPLHKQIVEVISSLRITKLVMSLAFMKLSSWKSRTVISGTFYVLRQKPDFCNLFVICGGRLVFLREENDEGFIEDDRGMMVAKLRKNHSIKTWFGKMCLENAANNSSPSSSRINDSAHQWEKWSQEIEQYANELLSTHEEEEGKIDLDSGIFKERPTQLYMPENMDAAERIQFLKRRIQTAQHTIQLKRQQAHAAKKQREKAEWAISICNSKAEELEGSINEEVMKTVDLNKELNSRKGELNELRSEVEEKRSKLNSILELQKELSQKLQLSTSAKAHAEVQLEKAVRTRADMVQEIEELRKNRDVLQRRIEFCKEKDAIAKVSKSYGFGSDYREFSAAEIKMATEDFSQRLRLKSVGRLTNVYRGRINYITVAIKTYSSENARCEEGFTTMVKLLSQVKHPNVLAMIGFCSELNCIVYEYMHNGSLNDALHSTKTSSKSSLNWHARIRIAAEISSALGFLHKVKPMPIIHGNLKPSNILLDRHNVARISSLTAASSSDIISDIQAFGNLVLQLLTGKNWAAAMDTATAVDELDHSAGRWPMVLAMELYSIAVRCFDESITAMPTSEVNDVKKRADELVTNGEFSAPIETSIDVDDLSNVPSAFLCPIYQDVMQNPHLASDGYSYELKAIDEWLRTGHDTSPMTNLRLKHKLLIPNHNLRSLIQDWLNKRSA</sequence>
<dbReference type="InterPro" id="IPR003613">
    <property type="entry name" value="Ubox_domain"/>
</dbReference>
<reference evidence="10" key="1">
    <citation type="submission" date="2020-06" db="EMBL/GenBank/DDBJ databases">
        <authorList>
            <person name="Li T."/>
            <person name="Hu X."/>
            <person name="Zhang T."/>
            <person name="Song X."/>
            <person name="Zhang H."/>
            <person name="Dai N."/>
            <person name="Sheng W."/>
            <person name="Hou X."/>
            <person name="Wei L."/>
        </authorList>
    </citation>
    <scope>NUCLEOTIDE SEQUENCE</scope>
    <source>
        <strain evidence="10">G02</strain>
        <tissue evidence="10">Leaf</tissue>
    </source>
</reference>
<feature type="coiled-coil region" evidence="7">
    <location>
        <begin position="269"/>
        <end position="296"/>
    </location>
</feature>
<keyword evidence="7" id="KW-0175">Coiled coil</keyword>
<evidence type="ECO:0000259" key="9">
    <source>
        <dbReference type="PROSITE" id="PS51698"/>
    </source>
</evidence>
<evidence type="ECO:0000256" key="3">
    <source>
        <dbReference type="ARBA" id="ARBA00004906"/>
    </source>
</evidence>
<dbReference type="PANTHER" id="PTHR45647:SF56">
    <property type="entry name" value="U-BOX DOMAIN-CONTAINING PROTEIN 50-RELATED"/>
    <property type="match status" value="1"/>
</dbReference>
<feature type="domain" description="Protein kinase" evidence="8">
    <location>
        <begin position="454"/>
        <end position="777"/>
    </location>
</feature>
<comment type="function">
    <text evidence="2">Functions as an E3 ubiquitin ligase.</text>
</comment>
<dbReference type="EMBL" id="JACGWJ010000018">
    <property type="protein sequence ID" value="KAL0350175.1"/>
    <property type="molecule type" value="Genomic_DNA"/>
</dbReference>
<reference evidence="10" key="2">
    <citation type="journal article" date="2024" name="Plant">
        <title>Genomic evolution and insights into agronomic trait innovations of Sesamum species.</title>
        <authorList>
            <person name="Miao H."/>
            <person name="Wang L."/>
            <person name="Qu L."/>
            <person name="Liu H."/>
            <person name="Sun Y."/>
            <person name="Le M."/>
            <person name="Wang Q."/>
            <person name="Wei S."/>
            <person name="Zheng Y."/>
            <person name="Lin W."/>
            <person name="Duan Y."/>
            <person name="Cao H."/>
            <person name="Xiong S."/>
            <person name="Wang X."/>
            <person name="Wei L."/>
            <person name="Li C."/>
            <person name="Ma Q."/>
            <person name="Ju M."/>
            <person name="Zhao R."/>
            <person name="Li G."/>
            <person name="Mu C."/>
            <person name="Tian Q."/>
            <person name="Mei H."/>
            <person name="Zhang T."/>
            <person name="Gao T."/>
            <person name="Zhang H."/>
        </authorList>
    </citation>
    <scope>NUCLEOTIDE SEQUENCE</scope>
    <source>
        <strain evidence="10">G02</strain>
    </source>
</reference>
<dbReference type="InterPro" id="IPR001245">
    <property type="entry name" value="Ser-Thr/Tyr_kinase_cat_dom"/>
</dbReference>
<organism evidence="10">
    <name type="scientific">Sesamum radiatum</name>
    <name type="common">Black benniseed</name>
    <dbReference type="NCBI Taxonomy" id="300843"/>
    <lineage>
        <taxon>Eukaryota</taxon>
        <taxon>Viridiplantae</taxon>
        <taxon>Streptophyta</taxon>
        <taxon>Embryophyta</taxon>
        <taxon>Tracheophyta</taxon>
        <taxon>Spermatophyta</taxon>
        <taxon>Magnoliopsida</taxon>
        <taxon>eudicotyledons</taxon>
        <taxon>Gunneridae</taxon>
        <taxon>Pentapetalae</taxon>
        <taxon>asterids</taxon>
        <taxon>lamiids</taxon>
        <taxon>Lamiales</taxon>
        <taxon>Pedaliaceae</taxon>
        <taxon>Sesamum</taxon>
    </lineage>
</organism>
<dbReference type="InterPro" id="IPR013083">
    <property type="entry name" value="Znf_RING/FYVE/PHD"/>
</dbReference>
<dbReference type="GO" id="GO:0016567">
    <property type="term" value="P:protein ubiquitination"/>
    <property type="evidence" value="ECO:0007669"/>
    <property type="project" value="InterPro"/>
</dbReference>
<evidence type="ECO:0000313" key="10">
    <source>
        <dbReference type="EMBL" id="KAL0350175.1"/>
    </source>
</evidence>
<comment type="pathway">
    <text evidence="3">Protein modification; protein ubiquitination.</text>
</comment>
<feature type="domain" description="U-box" evidence="9">
    <location>
        <begin position="704"/>
        <end position="777"/>
    </location>
</feature>
<gene>
    <name evidence="10" type="ORF">Sradi_4166700</name>
</gene>
<keyword evidence="5" id="KW-0808">Transferase</keyword>
<evidence type="ECO:0000256" key="1">
    <source>
        <dbReference type="ARBA" id="ARBA00000900"/>
    </source>
</evidence>
<evidence type="ECO:0000256" key="5">
    <source>
        <dbReference type="ARBA" id="ARBA00022679"/>
    </source>
</evidence>
<protein>
    <recommendedName>
        <fullName evidence="4">RING-type E3 ubiquitin transferase</fullName>
        <ecNumber evidence="4">2.3.2.27</ecNumber>
    </recommendedName>
</protein>
<dbReference type="Gene3D" id="3.30.40.10">
    <property type="entry name" value="Zinc/RING finger domain, C3HC4 (zinc finger)"/>
    <property type="match status" value="1"/>
</dbReference>
<dbReference type="PANTHER" id="PTHR45647">
    <property type="entry name" value="OS02G0152300 PROTEIN"/>
    <property type="match status" value="1"/>
</dbReference>
<dbReference type="InterPro" id="IPR011009">
    <property type="entry name" value="Kinase-like_dom_sf"/>
</dbReference>
<dbReference type="CDD" id="cd16655">
    <property type="entry name" value="RING-Ubox_WDSUB1-like"/>
    <property type="match status" value="1"/>
</dbReference>
<dbReference type="SUPFAM" id="SSF57850">
    <property type="entry name" value="RING/U-box"/>
    <property type="match status" value="1"/>
</dbReference>
<accession>A0AAW2P221</accession>
<dbReference type="InterPro" id="IPR000719">
    <property type="entry name" value="Prot_kinase_dom"/>
</dbReference>
<evidence type="ECO:0000256" key="6">
    <source>
        <dbReference type="ARBA" id="ARBA00022786"/>
    </source>
</evidence>
<dbReference type="SUPFAM" id="SSF56112">
    <property type="entry name" value="Protein kinase-like (PK-like)"/>
    <property type="match status" value="1"/>
</dbReference>
<dbReference type="Gene3D" id="1.10.510.10">
    <property type="entry name" value="Transferase(Phosphotransferase) domain 1"/>
    <property type="match status" value="1"/>
</dbReference>
<dbReference type="GO" id="GO:0004672">
    <property type="term" value="F:protein kinase activity"/>
    <property type="evidence" value="ECO:0007669"/>
    <property type="project" value="InterPro"/>
</dbReference>
<keyword evidence="6" id="KW-0833">Ubl conjugation pathway</keyword>
<dbReference type="SMART" id="SM00504">
    <property type="entry name" value="Ubox"/>
    <property type="match status" value="1"/>
</dbReference>